<dbReference type="GO" id="GO:0032040">
    <property type="term" value="C:small-subunit processome"/>
    <property type="evidence" value="ECO:0007669"/>
    <property type="project" value="TreeGrafter"/>
</dbReference>
<feature type="compositionally biased region" description="Basic and acidic residues" evidence="4">
    <location>
        <begin position="27"/>
        <end position="39"/>
    </location>
</feature>
<evidence type="ECO:0000256" key="2">
    <source>
        <dbReference type="ARBA" id="ARBA00010979"/>
    </source>
</evidence>
<evidence type="ECO:0000259" key="5">
    <source>
        <dbReference type="Pfam" id="PF09368"/>
    </source>
</evidence>
<dbReference type="InterPro" id="IPR018972">
    <property type="entry name" value="Sas10_C_dom"/>
</dbReference>
<reference evidence="7" key="1">
    <citation type="submission" date="2017-11" db="EMBL/GenBank/DDBJ databases">
        <title>The sensing device of the deep-sea amphipod.</title>
        <authorList>
            <person name="Kobayashi H."/>
            <person name="Nagahama T."/>
            <person name="Arai W."/>
            <person name="Sasagawa Y."/>
            <person name="Umeda M."/>
            <person name="Hayashi T."/>
            <person name="Nikaido I."/>
            <person name="Watanabe H."/>
            <person name="Oguri K."/>
            <person name="Kitazato H."/>
            <person name="Fujioka K."/>
            <person name="Kido Y."/>
            <person name="Takami H."/>
        </authorList>
    </citation>
    <scope>NUCLEOTIDE SEQUENCE</scope>
    <source>
        <tissue evidence="7">Whole body</tissue>
    </source>
</reference>
<feature type="compositionally biased region" description="Acidic residues" evidence="4">
    <location>
        <begin position="81"/>
        <end position="108"/>
    </location>
</feature>
<feature type="compositionally biased region" description="Acidic residues" evidence="4">
    <location>
        <begin position="424"/>
        <end position="436"/>
    </location>
</feature>
<dbReference type="EMBL" id="IACF01003085">
    <property type="protein sequence ID" value="LAB68715.1"/>
    <property type="molecule type" value="mRNA"/>
</dbReference>
<proteinExistence type="evidence at transcript level"/>
<feature type="compositionally biased region" description="Basic residues" evidence="4">
    <location>
        <begin position="459"/>
        <end position="486"/>
    </location>
</feature>
<reference evidence="6" key="2">
    <citation type="journal article" date="2018" name="Biosci. Biotechnol. Biochem.">
        <title>Polysaccharide hydrolase of the hadal zone amphipods Hirondellea gigas.</title>
        <authorList>
            <person name="Kobayashi H."/>
            <person name="Nagahama T."/>
            <person name="Arai W."/>
            <person name="Sasagawa Y."/>
            <person name="Umeda M."/>
            <person name="Hayashi T."/>
            <person name="Nikaido I."/>
            <person name="Watanabe H."/>
            <person name="Oguri K."/>
            <person name="Kitazato H."/>
            <person name="Fujioka K."/>
            <person name="Kido Y."/>
            <person name="Takami H."/>
        </authorList>
    </citation>
    <scope>NUCLEOTIDE SEQUENCE</scope>
    <source>
        <tissue evidence="6">Whole body</tissue>
    </source>
</reference>
<dbReference type="GO" id="GO:0000462">
    <property type="term" value="P:maturation of SSU-rRNA from tricistronic rRNA transcript (SSU-rRNA, 5.8S rRNA, LSU-rRNA)"/>
    <property type="evidence" value="ECO:0007669"/>
    <property type="project" value="TreeGrafter"/>
</dbReference>
<accession>A0A2P2I3X5</accession>
<feature type="region of interest" description="Disordered" evidence="4">
    <location>
        <begin position="373"/>
        <end position="392"/>
    </location>
</feature>
<organism evidence="6">
    <name type="scientific">Hirondellea gigas</name>
    <dbReference type="NCBI Taxonomy" id="1518452"/>
    <lineage>
        <taxon>Eukaryota</taxon>
        <taxon>Metazoa</taxon>
        <taxon>Ecdysozoa</taxon>
        <taxon>Arthropoda</taxon>
        <taxon>Crustacea</taxon>
        <taxon>Multicrustacea</taxon>
        <taxon>Malacostraca</taxon>
        <taxon>Eumalacostraca</taxon>
        <taxon>Peracarida</taxon>
        <taxon>Amphipoda</taxon>
        <taxon>Amphilochidea</taxon>
        <taxon>Lysianassida</taxon>
        <taxon>Lysianassidira</taxon>
        <taxon>Lysianassoidea</taxon>
        <taxon>Lysianassidae</taxon>
        <taxon>Hirondellea</taxon>
    </lineage>
</organism>
<feature type="compositionally biased region" description="Basic and acidic residues" evidence="4">
    <location>
        <begin position="135"/>
        <end position="151"/>
    </location>
</feature>
<evidence type="ECO:0000313" key="6">
    <source>
        <dbReference type="EMBL" id="LAB68715.1"/>
    </source>
</evidence>
<dbReference type="PANTHER" id="PTHR13237:SF8">
    <property type="entry name" value="SOMETHING ABOUT SILENCING PROTEIN 10"/>
    <property type="match status" value="1"/>
</dbReference>
<comment type="similarity">
    <text evidence="2">Belongs to the SAS10 family.</text>
</comment>
<feature type="region of interest" description="Disordered" evidence="4">
    <location>
        <begin position="1"/>
        <end position="39"/>
    </location>
</feature>
<sequence length="515" mass="59491">MGKKKGNRRSKFSQGKVSEVLGSAYDADYKTLLDPNSRDNVYDEVDQYHDDIRANNLSEAVKSMKVKKTKKETVLSLGMDSSDDEEEEQYEVEESEESDDSEDSEDEAALQKEQQSEDEEKPDNSLQPFLGIDDIIEKKDDQEHDDRAWGKEKSIFYGTNTTDQMVKKRATHRHINELRDAEQLEMDDIKAHWRRNKETLDKYDPMELIRLGDELQSAGSTKRPGSSKGSDVKLEFSQQDLKKMSKAQRVKLLNQLSPEYVPLLKDAASKLEDNLLLLEPILKAHKDGILGECPALEYVRVKFRLTNNYVLLVQTYMMLLRSIGHNAIKSHPIMHRLAIYRHFFKELEHKDEITKPQLETVLHRIENNLPLNLIHPPKRKESPTESSDNTKKIRKLSILTKKDGESCNNTDEAEINKAKVVMAEESDSDDEEDNMKEEEVDKDARRPIGKTITKNRGLTPHRKKELKNPRIKYKKKYSDKVKRRKGQVRQVYKEIPVYGGEASGINAYVVKSRKF</sequence>
<feature type="domain" description="Sas10 C-terminal" evidence="5">
    <location>
        <begin position="443"/>
        <end position="515"/>
    </location>
</feature>
<feature type="compositionally biased region" description="Basic residues" evidence="4">
    <location>
        <begin position="1"/>
        <end position="11"/>
    </location>
</feature>
<feature type="compositionally biased region" description="Basic and acidic residues" evidence="4">
    <location>
        <begin position="437"/>
        <end position="446"/>
    </location>
</feature>
<feature type="region of interest" description="Disordered" evidence="4">
    <location>
        <begin position="61"/>
        <end position="151"/>
    </location>
</feature>
<comment type="subcellular location">
    <subcellularLocation>
        <location evidence="1">Nucleus</location>
    </subcellularLocation>
</comment>
<evidence type="ECO:0000313" key="7">
    <source>
        <dbReference type="EMBL" id="LAC22696.1"/>
    </source>
</evidence>
<feature type="compositionally biased region" description="Basic and acidic residues" evidence="4">
    <location>
        <begin position="379"/>
        <end position="391"/>
    </location>
</feature>
<name>A0A2P2I3X5_9CRUS</name>
<protein>
    <submittedName>
        <fullName evidence="6">Something about silencing protein 10-like</fullName>
    </submittedName>
</protein>
<dbReference type="EMBL" id="IACT01003454">
    <property type="protein sequence ID" value="LAC22696.1"/>
    <property type="molecule type" value="mRNA"/>
</dbReference>
<feature type="region of interest" description="Disordered" evidence="4">
    <location>
        <begin position="424"/>
        <end position="486"/>
    </location>
</feature>
<dbReference type="Pfam" id="PF09368">
    <property type="entry name" value="Sas10"/>
    <property type="match status" value="1"/>
</dbReference>
<dbReference type="AlphaFoldDB" id="A0A2P2I3X5"/>
<keyword evidence="3" id="KW-0539">Nucleus</keyword>
<dbReference type="PANTHER" id="PTHR13237">
    <property type="entry name" value="SOMETHING ABOUT SILENCING PROTEIN 10-RELATED"/>
    <property type="match status" value="1"/>
</dbReference>
<evidence type="ECO:0000256" key="1">
    <source>
        <dbReference type="ARBA" id="ARBA00004123"/>
    </source>
</evidence>
<evidence type="ECO:0000256" key="3">
    <source>
        <dbReference type="ARBA" id="ARBA00023242"/>
    </source>
</evidence>
<evidence type="ECO:0000256" key="4">
    <source>
        <dbReference type="SAM" id="MobiDB-lite"/>
    </source>
</evidence>